<evidence type="ECO:0000313" key="1">
    <source>
        <dbReference type="EMBL" id="SUA20452.1"/>
    </source>
</evidence>
<protein>
    <submittedName>
        <fullName evidence="1">Uncharacterized protein</fullName>
    </submittedName>
</protein>
<proteinExistence type="predicted"/>
<name>A0A378VVR2_NEIGO</name>
<gene>
    <name evidence="1" type="ORF">NCTC11421_00535</name>
</gene>
<accession>A0A378VVR2</accession>
<dbReference type="AlphaFoldDB" id="A0A378VVR2"/>
<sequence length="93" mass="10479">MPSENRFGFRRHFFVCGNHGSNIELRRNAFAFHPSAAGGGFAFAHQFDEDVARLVIRAFGICTCNRRRVSGCMVVSLSWSGFISPKPLKRLME</sequence>
<reference evidence="1" key="1">
    <citation type="submission" date="2018-06" db="EMBL/GenBank/DDBJ databases">
        <authorList>
            <consortium name="Pathogen Informatics"/>
            <person name="Doyle S."/>
        </authorList>
    </citation>
    <scope>NUCLEOTIDE SEQUENCE [LARGE SCALE GENOMIC DNA]</scope>
    <source>
        <strain evidence="1">NCTC11421</strain>
    </source>
</reference>
<dbReference type="EMBL" id="UGRI01000001">
    <property type="protein sequence ID" value="SUA20452.1"/>
    <property type="molecule type" value="Genomic_DNA"/>
</dbReference>
<organism evidence="1">
    <name type="scientific">Neisseria gonorrhoeae</name>
    <dbReference type="NCBI Taxonomy" id="485"/>
    <lineage>
        <taxon>Bacteria</taxon>
        <taxon>Pseudomonadati</taxon>
        <taxon>Pseudomonadota</taxon>
        <taxon>Betaproteobacteria</taxon>
        <taxon>Neisseriales</taxon>
        <taxon>Neisseriaceae</taxon>
        <taxon>Neisseria</taxon>
    </lineage>
</organism>